<dbReference type="Pfam" id="PF00669">
    <property type="entry name" value="Flagellin_N"/>
    <property type="match status" value="1"/>
</dbReference>
<comment type="similarity">
    <text evidence="1 3">Belongs to the bacterial flagellin family.</text>
</comment>
<evidence type="ECO:0000259" key="5">
    <source>
        <dbReference type="Pfam" id="PF00700"/>
    </source>
</evidence>
<comment type="subcellular location">
    <subcellularLocation>
        <location evidence="3">Secreted</location>
    </subcellularLocation>
    <subcellularLocation>
        <location evidence="3">Bacterial flagellum</location>
    </subcellularLocation>
</comment>
<gene>
    <name evidence="6" type="ORF">HXW94_10780</name>
</gene>
<protein>
    <recommendedName>
        <fullName evidence="3">Flagellin</fullName>
    </recommendedName>
</protein>
<dbReference type="EMBL" id="JACADJ010000035">
    <property type="protein sequence ID" value="NWH05466.1"/>
    <property type="molecule type" value="Genomic_DNA"/>
</dbReference>
<sequence length="284" mass="29441">MAITLNTNIDSQKALSQLQKSQEGLSESLNRIATGRRINRASDDPSGMIIANSLGFQARGMGQAIRNTHDANAIAQVADGALGEATGILDNIREKAIQAANGSHSADSRAALQADIDKSLQALGDLSQDTSFNGQKLLSGEFSNKVFQTGGGQGENVTLSIPSVDPSVLGGEHEGGSLAGIDVTTQEGAQAAIAITDAALEQVGNARSDIGASQNQLESTINNLSTSRISAFNSQSQVQDVDFAEEAMNLTKMENLTKARTFALAQSNTAGRNALSVLGLGADK</sequence>
<evidence type="ECO:0000256" key="3">
    <source>
        <dbReference type="RuleBase" id="RU362073"/>
    </source>
</evidence>
<dbReference type="Gene3D" id="6.10.10.10">
    <property type="entry name" value="Flagellar export chaperone, C-terminal domain"/>
    <property type="match status" value="1"/>
</dbReference>
<comment type="function">
    <text evidence="3">Flagellin is the subunit protein which polymerizes to form the filaments of bacterial flagella.</text>
</comment>
<feature type="domain" description="Flagellin N-terminal" evidence="4">
    <location>
        <begin position="6"/>
        <end position="141"/>
    </location>
</feature>
<evidence type="ECO:0000313" key="6">
    <source>
        <dbReference type="EMBL" id="NWH05466.1"/>
    </source>
</evidence>
<keyword evidence="2 3" id="KW-0975">Bacterial flagellum</keyword>
<keyword evidence="6" id="KW-0282">Flagellum</keyword>
<dbReference type="GO" id="GO:0005198">
    <property type="term" value="F:structural molecule activity"/>
    <property type="evidence" value="ECO:0007669"/>
    <property type="project" value="UniProtKB-UniRule"/>
</dbReference>
<dbReference type="InterPro" id="IPR046358">
    <property type="entry name" value="Flagellin_C"/>
</dbReference>
<evidence type="ECO:0000256" key="1">
    <source>
        <dbReference type="ARBA" id="ARBA00005709"/>
    </source>
</evidence>
<keyword evidence="6" id="KW-0966">Cell projection</keyword>
<dbReference type="AlphaFoldDB" id="A0A850TDF7"/>
<dbReference type="Proteomes" id="UP000553343">
    <property type="component" value="Unassembled WGS sequence"/>
</dbReference>
<dbReference type="GO" id="GO:0009288">
    <property type="term" value="C:bacterial-type flagellum"/>
    <property type="evidence" value="ECO:0007669"/>
    <property type="project" value="UniProtKB-SubCell"/>
</dbReference>
<dbReference type="PRINTS" id="PR00207">
    <property type="entry name" value="FLAGELLIN"/>
</dbReference>
<keyword evidence="6" id="KW-0969">Cilium</keyword>
<dbReference type="PANTHER" id="PTHR42792">
    <property type="entry name" value="FLAGELLIN"/>
    <property type="match status" value="1"/>
</dbReference>
<name>A0A850TDF7_9BACT</name>
<keyword evidence="3" id="KW-0964">Secreted</keyword>
<dbReference type="InterPro" id="IPR001492">
    <property type="entry name" value="Flagellin"/>
</dbReference>
<dbReference type="InterPro" id="IPR001029">
    <property type="entry name" value="Flagellin_N"/>
</dbReference>
<reference evidence="6 7" key="1">
    <citation type="submission" date="2020-06" db="EMBL/GenBank/DDBJ databases">
        <title>High-quality draft genome of sulfate reducer Desulfobacter latus type strain AcrS2 isolated from marine sediment.</title>
        <authorList>
            <person name="Hoppe M."/>
            <person name="Larsen C.K."/>
            <person name="Marshall I.P.G."/>
            <person name="Schramm A."/>
            <person name="Marietou A.G."/>
        </authorList>
    </citation>
    <scope>NUCLEOTIDE SEQUENCE [LARGE SCALE GENOMIC DNA]</scope>
    <source>
        <strain evidence="6 7">AcRS2</strain>
    </source>
</reference>
<feature type="domain" description="Flagellin C-terminal" evidence="5">
    <location>
        <begin position="193"/>
        <end position="276"/>
    </location>
</feature>
<dbReference type="InterPro" id="IPR042187">
    <property type="entry name" value="Flagellin_C_sub2"/>
</dbReference>
<dbReference type="GO" id="GO:0005576">
    <property type="term" value="C:extracellular region"/>
    <property type="evidence" value="ECO:0007669"/>
    <property type="project" value="UniProtKB-SubCell"/>
</dbReference>
<dbReference type="Gene3D" id="1.20.1330.10">
    <property type="entry name" value="f41 fragment of flagellin, N-terminal domain"/>
    <property type="match status" value="1"/>
</dbReference>
<dbReference type="RefSeq" id="WP_178366922.1">
    <property type="nucleotide sequence ID" value="NZ_JACADJ010000035.1"/>
</dbReference>
<evidence type="ECO:0000259" key="4">
    <source>
        <dbReference type="Pfam" id="PF00669"/>
    </source>
</evidence>
<evidence type="ECO:0000256" key="2">
    <source>
        <dbReference type="ARBA" id="ARBA00023143"/>
    </source>
</evidence>
<organism evidence="6 7">
    <name type="scientific">Desulfobacter latus</name>
    <dbReference type="NCBI Taxonomy" id="2292"/>
    <lineage>
        <taxon>Bacteria</taxon>
        <taxon>Pseudomonadati</taxon>
        <taxon>Thermodesulfobacteriota</taxon>
        <taxon>Desulfobacteria</taxon>
        <taxon>Desulfobacterales</taxon>
        <taxon>Desulfobacteraceae</taxon>
        <taxon>Desulfobacter</taxon>
    </lineage>
</organism>
<accession>A0A850TDF7</accession>
<dbReference type="Pfam" id="PF00700">
    <property type="entry name" value="Flagellin_C"/>
    <property type="match status" value="1"/>
</dbReference>
<dbReference type="SUPFAM" id="SSF64518">
    <property type="entry name" value="Phase 1 flagellin"/>
    <property type="match status" value="1"/>
</dbReference>
<keyword evidence="7" id="KW-1185">Reference proteome</keyword>
<dbReference type="PANTHER" id="PTHR42792:SF2">
    <property type="entry name" value="FLAGELLIN"/>
    <property type="match status" value="1"/>
</dbReference>
<proteinExistence type="inferred from homology"/>
<evidence type="ECO:0000313" key="7">
    <source>
        <dbReference type="Proteomes" id="UP000553343"/>
    </source>
</evidence>
<comment type="caution">
    <text evidence="6">The sequence shown here is derived from an EMBL/GenBank/DDBJ whole genome shotgun (WGS) entry which is preliminary data.</text>
</comment>